<feature type="compositionally biased region" description="Polar residues" evidence="1">
    <location>
        <begin position="91"/>
        <end position="104"/>
    </location>
</feature>
<proteinExistence type="predicted"/>
<organism evidence="2 3">
    <name type="scientific">Prorocentrum cordatum</name>
    <dbReference type="NCBI Taxonomy" id="2364126"/>
    <lineage>
        <taxon>Eukaryota</taxon>
        <taxon>Sar</taxon>
        <taxon>Alveolata</taxon>
        <taxon>Dinophyceae</taxon>
        <taxon>Prorocentrales</taxon>
        <taxon>Prorocentraceae</taxon>
        <taxon>Prorocentrum</taxon>
    </lineage>
</organism>
<gene>
    <name evidence="2" type="ORF">PCOR1329_LOCUS25201</name>
</gene>
<dbReference type="Proteomes" id="UP001189429">
    <property type="component" value="Unassembled WGS sequence"/>
</dbReference>
<keyword evidence="3" id="KW-1185">Reference proteome</keyword>
<feature type="region of interest" description="Disordered" evidence="1">
    <location>
        <begin position="1"/>
        <end position="165"/>
    </location>
</feature>
<accession>A0ABN9S5P1</accession>
<sequence length="165" mass="17307">MGGVVQRTGQLPEDQSPLDQPPEPAPWGTRGHFGAQQSQDGPGKAEPWLLAVKSRRPELAQRRPDVRWVGESRAKNPEARKGLPRARMPSYPQSRDLSGFQQLSAPPGGRSPLSAAGAPAHQLRHAGADVSAGTVQAADAPPAHYLQPAGADGGAGARAPATAWR</sequence>
<evidence type="ECO:0000256" key="1">
    <source>
        <dbReference type="SAM" id="MobiDB-lite"/>
    </source>
</evidence>
<reference evidence="2" key="1">
    <citation type="submission" date="2023-10" db="EMBL/GenBank/DDBJ databases">
        <authorList>
            <person name="Chen Y."/>
            <person name="Shah S."/>
            <person name="Dougan E. K."/>
            <person name="Thang M."/>
            <person name="Chan C."/>
        </authorList>
    </citation>
    <scope>NUCLEOTIDE SEQUENCE [LARGE SCALE GENOMIC DNA]</scope>
</reference>
<name>A0ABN9S5P1_9DINO</name>
<dbReference type="EMBL" id="CAUYUJ010008779">
    <property type="protein sequence ID" value="CAK0824939.1"/>
    <property type="molecule type" value="Genomic_DNA"/>
</dbReference>
<feature type="compositionally biased region" description="Basic and acidic residues" evidence="1">
    <location>
        <begin position="55"/>
        <end position="81"/>
    </location>
</feature>
<protein>
    <submittedName>
        <fullName evidence="2">Uncharacterized protein</fullName>
    </submittedName>
</protein>
<evidence type="ECO:0000313" key="3">
    <source>
        <dbReference type="Proteomes" id="UP001189429"/>
    </source>
</evidence>
<comment type="caution">
    <text evidence="2">The sequence shown here is derived from an EMBL/GenBank/DDBJ whole genome shotgun (WGS) entry which is preliminary data.</text>
</comment>
<evidence type="ECO:0000313" key="2">
    <source>
        <dbReference type="EMBL" id="CAK0824939.1"/>
    </source>
</evidence>